<keyword evidence="2" id="KW-1185">Reference proteome</keyword>
<sequence length="272" mass="31231">MVLRNNRLTSINNIPITIASSNKEQVINQLNNLNLTFTGAIDQSELFIDLNKKLGNLESKGTVSEDEISSILPMLENLTLGSDNRLECDFRMRSLKKKFKSSATVKQKMIKTVIMREQILQTINQSIDIDEVNEALIELNEKDYINLGKEGRLSVVEQIVQLKKNYHTEQELIEVLLEKCNYMNHLLDTLNSVKDRLEYILVLEKMKLPMYLSLSKEIKDKIVDHLIHPNTTFSSVSSLARAIQKTYQSMDIVTPTLNMKNQFERALLDVSE</sequence>
<accession>A0ABT8QWI1</accession>
<proteinExistence type="predicted"/>
<gene>
    <name evidence="1" type="ORF">M8H41_16310</name>
</gene>
<dbReference type="RefSeq" id="WP_302049348.1">
    <property type="nucleotide sequence ID" value="NZ_JAMJEV010000014.1"/>
</dbReference>
<evidence type="ECO:0000313" key="1">
    <source>
        <dbReference type="EMBL" id="MDO0824403.1"/>
    </source>
</evidence>
<dbReference type="EMBL" id="JAMJEV010000014">
    <property type="protein sequence ID" value="MDO0824403.1"/>
    <property type="molecule type" value="Genomic_DNA"/>
</dbReference>
<comment type="caution">
    <text evidence="1">The sequence shown here is derived from an EMBL/GenBank/DDBJ whole genome shotgun (WGS) entry which is preliminary data.</text>
</comment>
<dbReference type="Proteomes" id="UP001176021">
    <property type="component" value="Unassembled WGS sequence"/>
</dbReference>
<reference evidence="1" key="1">
    <citation type="submission" date="2022-05" db="EMBL/GenBank/DDBJ databases">
        <title>Expanded diversity of anoxic marine methylotrophy in a Black Sea sulfate reducing microorganism.</title>
        <authorList>
            <person name="Fischer P.Q."/>
            <person name="Stams A.J.M."/>
            <person name="Villanueva L."/>
            <person name="Sousa D.Z."/>
        </authorList>
    </citation>
    <scope>NUCLEOTIDE SEQUENCE</scope>
    <source>
        <strain evidence="1">P130</strain>
    </source>
</reference>
<name>A0ABT8QWI1_9FIRM</name>
<protein>
    <submittedName>
        <fullName evidence="1">Uncharacterized protein</fullName>
    </submittedName>
</protein>
<evidence type="ECO:0000313" key="2">
    <source>
        <dbReference type="Proteomes" id="UP001176021"/>
    </source>
</evidence>
<organism evidence="1 2">
    <name type="scientific">Desulfosporosinus nitroreducens</name>
    <dbReference type="NCBI Taxonomy" id="2018668"/>
    <lineage>
        <taxon>Bacteria</taxon>
        <taxon>Bacillati</taxon>
        <taxon>Bacillota</taxon>
        <taxon>Clostridia</taxon>
        <taxon>Eubacteriales</taxon>
        <taxon>Desulfitobacteriaceae</taxon>
        <taxon>Desulfosporosinus</taxon>
    </lineage>
</organism>